<feature type="coiled-coil region" evidence="6">
    <location>
        <begin position="635"/>
        <end position="662"/>
    </location>
</feature>
<dbReference type="OrthoDB" id="200660at2759"/>
<feature type="compositionally biased region" description="Low complexity" evidence="7">
    <location>
        <begin position="1726"/>
        <end position="1735"/>
    </location>
</feature>
<dbReference type="GO" id="GO:0000785">
    <property type="term" value="C:chromatin"/>
    <property type="evidence" value="ECO:0007669"/>
    <property type="project" value="TreeGrafter"/>
</dbReference>
<dbReference type="GO" id="GO:0051301">
    <property type="term" value="P:cell division"/>
    <property type="evidence" value="ECO:0007669"/>
    <property type="project" value="UniProtKB-KW"/>
</dbReference>
<protein>
    <recommendedName>
        <fullName evidence="10">Sister chromatid cohesion protein</fullName>
    </recommendedName>
</protein>
<dbReference type="GO" id="GO:0005634">
    <property type="term" value="C:nucleus"/>
    <property type="evidence" value="ECO:0007669"/>
    <property type="project" value="UniProtKB-SubCell"/>
</dbReference>
<organism evidence="8 9">
    <name type="scientific">Chlamydomonas schloesseri</name>
    <dbReference type="NCBI Taxonomy" id="2026947"/>
    <lineage>
        <taxon>Eukaryota</taxon>
        <taxon>Viridiplantae</taxon>
        <taxon>Chlorophyta</taxon>
        <taxon>core chlorophytes</taxon>
        <taxon>Chlorophyceae</taxon>
        <taxon>CS clade</taxon>
        <taxon>Chlamydomonadales</taxon>
        <taxon>Chlamydomonadaceae</taxon>
        <taxon>Chlamydomonas</taxon>
    </lineage>
</organism>
<reference evidence="8" key="1">
    <citation type="journal article" date="2020" name="bioRxiv">
        <title>Comparative genomics of Chlamydomonas.</title>
        <authorList>
            <person name="Craig R.J."/>
            <person name="Hasan A.R."/>
            <person name="Ness R.W."/>
            <person name="Keightley P.D."/>
        </authorList>
    </citation>
    <scope>NUCLEOTIDE SEQUENCE</scope>
    <source>
        <strain evidence="8">CCAP 11/173</strain>
    </source>
</reference>
<keyword evidence="6" id="KW-0175">Coiled coil</keyword>
<feature type="compositionally biased region" description="Acidic residues" evidence="7">
    <location>
        <begin position="1152"/>
        <end position="1162"/>
    </location>
</feature>
<feature type="compositionally biased region" description="Acidic residues" evidence="7">
    <location>
        <begin position="874"/>
        <end position="894"/>
    </location>
</feature>
<evidence type="ECO:0000256" key="1">
    <source>
        <dbReference type="ARBA" id="ARBA00004123"/>
    </source>
</evidence>
<name>A0A836B6D0_9CHLO</name>
<evidence type="ECO:0008006" key="10">
    <source>
        <dbReference type="Google" id="ProtNLM"/>
    </source>
</evidence>
<dbReference type="SUPFAM" id="SSF48371">
    <property type="entry name" value="ARM repeat"/>
    <property type="match status" value="1"/>
</dbReference>
<keyword evidence="2" id="KW-0132">Cell division</keyword>
<dbReference type="InterPro" id="IPR039776">
    <property type="entry name" value="Pds5"/>
</dbReference>
<evidence type="ECO:0000256" key="2">
    <source>
        <dbReference type="ARBA" id="ARBA00022618"/>
    </source>
</evidence>
<dbReference type="Proteomes" id="UP000613740">
    <property type="component" value="Unassembled WGS sequence"/>
</dbReference>
<feature type="compositionally biased region" description="Acidic residues" evidence="7">
    <location>
        <begin position="1444"/>
        <end position="1457"/>
    </location>
</feature>
<keyword evidence="4" id="KW-0539">Nucleus</keyword>
<evidence type="ECO:0000313" key="8">
    <source>
        <dbReference type="EMBL" id="KAG2448956.1"/>
    </source>
</evidence>
<evidence type="ECO:0000256" key="4">
    <source>
        <dbReference type="ARBA" id="ARBA00023242"/>
    </source>
</evidence>
<sequence>MPKKSPATRAAKKGAAAGSGYDFNDSQQEPEVVVLAGKLKAAKGKDNIVKCLKQLRTSLEGLPQDVESLGGAQETLPGLLLQHATSDNADKDVRMYGAICLVQLMRVFAPDLPFDDDQLRAVYELLLDCWSRLEESGPGYDLARSMLAAYAEVKLYIPLLDLEDTNLVGRSFGRLLQAVRPENAATLADVVLSVLLGMVEESEQLPEEIVDIVLAALVSDPPPSGGGTKAAAVTKNSDAARGVAARLLAKGGDLLRGALQRRVLSCVRRGLQVLDAAGGAGAGAGQHGGRGAAGGKAAAAAAAAAAAVGGAGASYDPFTLLQGLHGSAPQLLLPVLPELKGELRQEEEHRRLAAAALVTRLLAAPPPGPLDGGGGGAASSLAVTGTSAAGALASSAPMAAHYPDLMRELLQRYTDTSAAVRVAMLGRTPQLAAVAAAAAPDGGLERQVLAAAKARLHDLEDKVRAAACRAICALAAAAAAGPPASLPPPGGAPPPPLLDNDVLALLWEEVAPRLRDRKIGVRREAAAGLLAAWRGACAALQQGAMNMPGLVRAVGWVPARLCVDLQRDLELRPHLMALLAAPPGAGAGGGGGSAKAAKGGVGLLPASLGQRVGSAVWAALWDSYGAQDRAAVRKVLALKARVALLMQELVDMRNQIRAAIRAEDEARVQKLNARLAHVCADLSAIAGGPAEVQARGADQLQRLVAEARDSFLFDRLAQLAAPNTSAEAAAAARKDALSRLPGGGSKAPVAELIARLAAAAAPTLLAPSHVAGLIAALDSAGAGAAAAKRDTPVVAAAAALAVAAAKAAPAIFGLAMPLVAGIVTAAPARGELATVAAVRVLRHAARYCGAGAPLSSGAATDGGCANANGKNEKDEVEDTDADESEEEEDEEEEASPTKGRKRGRAAAGGGKAAAARRKRRASGGDADADKPSPSGKRHTRGQQAAAADAAAGPAPAPGQGSPVSAAAAEARSALLSSLQELCLGPYRKAAKAAVHALSVLLLQPQSQPQQPHPRGGGGGVGSSSGREHRAGVLRALAERLAAALVPGAEAAPGTAAVIEAMGSLGEVEPSLFAGEERVRERMNYAAEYVAFISHDYMAATLRDPARLAARQAAAAAAAAVAGAATKAGGGGGGARHKARPSSAQALAVGMVSEEDDEDEEDGEGKPDWGRPSYGVGMKAAALRALVRGVTPDANTRADAAAPLLAATVAAVMGPPQAAGTGAGAGPSTSRAPPTAAGGSGGGGSVEELLMRLLNVEEELEEFGARRDMDRAHLRYTAARCMLHLARRYDSRLGGPAATALALAMQDPYMEVRRDVGDKVRMFLYTAMQLDVRPSTRSRYAAMLPLAAMDPVPEHAEAAARTLREVVLITRRRMAAAALAAATGGAAAAAAASSSRPSLGDAPEFLLAHLVYVLAHHPDVAVPPERYPPAAGTGPAGRRLREDAGGDAEDDSQEDIPDPDAYRPFQDMLQLALEALLAPRGPGQQGAGGAAGGGGGAGAAKPLAALAAGAGEALPAVCKILRSVKISMYDADDSMDAAASTRTVRLMADMGIAVAKAIVARELAAAAGAGGTGGKGAKEGGRARSKAVDTAVIASQVEELSRREHPGQVVVPRALYRLARPEEQPKGLKKDGSCLPPGYEVLLSPSIAGLGLVAPATGSGSGGGAAGAGDTANGHGGRAGNGGVLLRPRQQASAGRSSRGDRSGSAGFGGNPNGDVTAQQPQDEEAAAAMENGAVARQTGAAAKRGNGSSTPQAAGRGRGAKRGAPRPPAAADGKQQRTTPAHRKPRGGYESLSECEESELEEESEEEEQESEEEGAQQGAAPAVKQRAERVAPAAEPADAYDLPEDEEDEEEEEARPPARPATGGKGGRARGEHGGGKESPAPAAKKEAAAPAALGRAKAGAAVQPHEQPQADGAGRKAERGAGPGGAAATAAAMDTSPSSPDENASEEGNRLDKTGRGNERVNGFGYATAAAASGKRQPQQPAAAKTQRQPLKPQQQAAQQQKASEAQTAATAKQRAKPSVAEAVKTPAAVPAGRVGRK</sequence>
<feature type="compositionally biased region" description="Low complexity" evidence="7">
    <location>
        <begin position="1831"/>
        <end position="1841"/>
    </location>
</feature>
<evidence type="ECO:0000256" key="5">
    <source>
        <dbReference type="ARBA" id="ARBA00023306"/>
    </source>
</evidence>
<feature type="compositionally biased region" description="Basic and acidic residues" evidence="7">
    <location>
        <begin position="1949"/>
        <end position="1961"/>
    </location>
</feature>
<feature type="region of interest" description="Disordered" evidence="7">
    <location>
        <begin position="1421"/>
        <end position="1460"/>
    </location>
</feature>
<evidence type="ECO:0000313" key="9">
    <source>
        <dbReference type="Proteomes" id="UP000613740"/>
    </source>
</evidence>
<feature type="region of interest" description="Disordered" evidence="7">
    <location>
        <begin position="856"/>
        <end position="964"/>
    </location>
</feature>
<dbReference type="GO" id="GO:0035825">
    <property type="term" value="P:homologous recombination"/>
    <property type="evidence" value="ECO:0007669"/>
    <property type="project" value="UniProtKB-ARBA"/>
</dbReference>
<accession>A0A836B6D0</accession>
<gene>
    <name evidence="8" type="ORF">HYH02_005710</name>
</gene>
<dbReference type="InterPro" id="IPR011989">
    <property type="entry name" value="ARM-like"/>
</dbReference>
<dbReference type="Pfam" id="PF20168">
    <property type="entry name" value="PDS5"/>
    <property type="match status" value="2"/>
</dbReference>
<dbReference type="PANTHER" id="PTHR12663">
    <property type="entry name" value="ANDROGEN INDUCED INHIBITOR OF PROLIFERATION AS3 / PDS5-RELATED"/>
    <property type="match status" value="1"/>
</dbReference>
<evidence type="ECO:0000256" key="6">
    <source>
        <dbReference type="SAM" id="Coils"/>
    </source>
</evidence>
<feature type="compositionally biased region" description="Low complexity" evidence="7">
    <location>
        <begin position="1879"/>
        <end position="1903"/>
    </location>
</feature>
<evidence type="ECO:0000256" key="7">
    <source>
        <dbReference type="SAM" id="MobiDB-lite"/>
    </source>
</evidence>
<comment type="subcellular location">
    <subcellularLocation>
        <location evidence="1">Nucleus</location>
    </subcellularLocation>
</comment>
<feature type="compositionally biased region" description="Gly residues" evidence="7">
    <location>
        <begin position="1673"/>
        <end position="1682"/>
    </location>
</feature>
<keyword evidence="3" id="KW-0498">Mitosis</keyword>
<dbReference type="InterPro" id="IPR016024">
    <property type="entry name" value="ARM-type_fold"/>
</dbReference>
<dbReference type="EMBL" id="JAEHOD010000015">
    <property type="protein sequence ID" value="KAG2448956.1"/>
    <property type="molecule type" value="Genomic_DNA"/>
</dbReference>
<feature type="region of interest" description="Disordered" evidence="7">
    <location>
        <begin position="1217"/>
        <end position="1243"/>
    </location>
</feature>
<proteinExistence type="predicted"/>
<feature type="region of interest" description="Disordered" evidence="7">
    <location>
        <begin position="1005"/>
        <end position="1028"/>
    </location>
</feature>
<dbReference type="PANTHER" id="PTHR12663:SF0">
    <property type="entry name" value="PRECOCIOUS DISSOCIATION OF SISTERS 5, ISOFORM A"/>
    <property type="match status" value="1"/>
</dbReference>
<dbReference type="GO" id="GO:0006281">
    <property type="term" value="P:DNA repair"/>
    <property type="evidence" value="ECO:0007669"/>
    <property type="project" value="TreeGrafter"/>
</dbReference>
<comment type="caution">
    <text evidence="8">The sequence shown here is derived from an EMBL/GenBank/DDBJ whole genome shotgun (WGS) entry which is preliminary data.</text>
</comment>
<feature type="compositionally biased region" description="Low complexity" evidence="7">
    <location>
        <begin position="1987"/>
        <end position="2015"/>
    </location>
</feature>
<feature type="region of interest" description="Disordered" evidence="7">
    <location>
        <begin position="1"/>
        <end position="25"/>
    </location>
</feature>
<dbReference type="GO" id="GO:0007064">
    <property type="term" value="P:mitotic sister chromatid cohesion"/>
    <property type="evidence" value="ECO:0007669"/>
    <property type="project" value="InterPro"/>
</dbReference>
<feature type="compositionally biased region" description="Low complexity" evidence="7">
    <location>
        <begin position="941"/>
        <end position="964"/>
    </location>
</feature>
<keyword evidence="5" id="KW-0131">Cell cycle</keyword>
<feature type="region of interest" description="Disordered" evidence="7">
    <location>
        <begin position="1657"/>
        <end position="2040"/>
    </location>
</feature>
<feature type="region of interest" description="Disordered" evidence="7">
    <location>
        <begin position="1126"/>
        <end position="1172"/>
    </location>
</feature>
<evidence type="ECO:0000256" key="3">
    <source>
        <dbReference type="ARBA" id="ARBA00022776"/>
    </source>
</evidence>
<feature type="compositionally biased region" description="Acidic residues" evidence="7">
    <location>
        <begin position="1793"/>
        <end position="1815"/>
    </location>
</feature>
<dbReference type="Gene3D" id="1.25.10.10">
    <property type="entry name" value="Leucine-rich Repeat Variant"/>
    <property type="match status" value="1"/>
</dbReference>
<feature type="compositionally biased region" description="Low complexity" evidence="7">
    <location>
        <begin position="1217"/>
        <end position="1233"/>
    </location>
</feature>
<feature type="compositionally biased region" description="Acidic residues" evidence="7">
    <location>
        <begin position="1842"/>
        <end position="1854"/>
    </location>
</feature>
<keyword evidence="9" id="KW-1185">Reference proteome</keyword>